<keyword evidence="4" id="KW-0472">Membrane</keyword>
<dbReference type="PANTHER" id="PTHR38776:SF1">
    <property type="entry name" value="MLTA-INTERACTING PROTEIN-RELATED"/>
    <property type="match status" value="1"/>
</dbReference>
<dbReference type="KEGG" id="pstg:E8M01_25505"/>
<dbReference type="InterPro" id="IPR011250">
    <property type="entry name" value="OMP/PagP_B-barrel"/>
</dbReference>
<evidence type="ECO:0000256" key="2">
    <source>
        <dbReference type="ARBA" id="ARBA00005722"/>
    </source>
</evidence>
<evidence type="ECO:0000256" key="3">
    <source>
        <dbReference type="ARBA" id="ARBA00022729"/>
    </source>
</evidence>
<evidence type="ECO:0000256" key="6">
    <source>
        <dbReference type="SAM" id="SignalP"/>
    </source>
</evidence>
<dbReference type="PANTHER" id="PTHR38776">
    <property type="entry name" value="MLTA-INTERACTING PROTEIN-RELATED"/>
    <property type="match status" value="1"/>
</dbReference>
<dbReference type="Proteomes" id="UP000298781">
    <property type="component" value="Chromosome"/>
</dbReference>
<dbReference type="GO" id="GO:0009279">
    <property type="term" value="C:cell outer membrane"/>
    <property type="evidence" value="ECO:0007669"/>
    <property type="project" value="UniProtKB-SubCell"/>
</dbReference>
<dbReference type="AlphaFoldDB" id="A0A4D7BAY1"/>
<name>A0A4D7BAY1_9HYPH</name>
<evidence type="ECO:0000256" key="1">
    <source>
        <dbReference type="ARBA" id="ARBA00004442"/>
    </source>
</evidence>
<gene>
    <name evidence="7" type="ORF">E8M01_25505</name>
</gene>
<evidence type="ECO:0000313" key="7">
    <source>
        <dbReference type="EMBL" id="QCI67288.1"/>
    </source>
</evidence>
<comment type="similarity">
    <text evidence="2">Belongs to the MipA/OmpV family.</text>
</comment>
<protein>
    <submittedName>
        <fullName evidence="7">MipA/OmpV family protein</fullName>
    </submittedName>
</protein>
<comment type="subcellular location">
    <subcellularLocation>
        <location evidence="1">Cell outer membrane</location>
    </subcellularLocation>
</comment>
<feature type="chain" id="PRO_5020905356" evidence="6">
    <location>
        <begin position="21"/>
        <end position="279"/>
    </location>
</feature>
<keyword evidence="3 6" id="KW-0732">Signal</keyword>
<evidence type="ECO:0000256" key="5">
    <source>
        <dbReference type="ARBA" id="ARBA00023237"/>
    </source>
</evidence>
<proteinExistence type="inferred from homology"/>
<organism evidence="7 8">
    <name type="scientific">Phreatobacter stygius</name>
    <dbReference type="NCBI Taxonomy" id="1940610"/>
    <lineage>
        <taxon>Bacteria</taxon>
        <taxon>Pseudomonadati</taxon>
        <taxon>Pseudomonadota</taxon>
        <taxon>Alphaproteobacteria</taxon>
        <taxon>Hyphomicrobiales</taxon>
        <taxon>Phreatobacteraceae</taxon>
        <taxon>Phreatobacter</taxon>
    </lineage>
</organism>
<sequence length="279" mass="29799">MLRSISLALAGALVSAAAAAAEPAFTLPPPPFTLPFLPSPLGDWTVTIGVGGEARPSFEGSKNFLLSPVPIFSIRRAGTAERFRSPRDGISFGLIEFGGFRAGPVGKFVRERNADSYAALHGLGDVKFAVEIGGFAEYFPVEWFRTRIEVRRGFGGHEGIVADFSADLIAPSWHGFTLSGGPRFSLGDTRSVQPYYSINAAQALASGLPSFDAKGGARSVGAGALLRYRINPQWTVHSYVEYSRLLGSAASSPLVRLRGSTDQVTFGFGASYSFDVRVR</sequence>
<keyword evidence="5" id="KW-0998">Cell outer membrane</keyword>
<dbReference type="Pfam" id="PF06629">
    <property type="entry name" value="MipA"/>
    <property type="match status" value="1"/>
</dbReference>
<keyword evidence="8" id="KW-1185">Reference proteome</keyword>
<dbReference type="SUPFAM" id="SSF56925">
    <property type="entry name" value="OMPA-like"/>
    <property type="match status" value="1"/>
</dbReference>
<accession>A0A4D7BAY1</accession>
<reference evidence="7 8" key="1">
    <citation type="submission" date="2019-04" db="EMBL/GenBank/DDBJ databases">
        <title>Phreatobacter aquaticus sp. nov.</title>
        <authorList>
            <person name="Choi A."/>
        </authorList>
    </citation>
    <scope>NUCLEOTIDE SEQUENCE [LARGE SCALE GENOMIC DNA]</scope>
    <source>
        <strain evidence="7 8">KCTC 52518</strain>
    </source>
</reference>
<feature type="signal peptide" evidence="6">
    <location>
        <begin position="1"/>
        <end position="20"/>
    </location>
</feature>
<dbReference type="EMBL" id="CP039690">
    <property type="protein sequence ID" value="QCI67288.1"/>
    <property type="molecule type" value="Genomic_DNA"/>
</dbReference>
<dbReference type="RefSeq" id="WP_136962720.1">
    <property type="nucleotide sequence ID" value="NZ_CP039690.1"/>
</dbReference>
<evidence type="ECO:0000313" key="8">
    <source>
        <dbReference type="Proteomes" id="UP000298781"/>
    </source>
</evidence>
<dbReference type="InterPro" id="IPR010583">
    <property type="entry name" value="MipA"/>
</dbReference>
<dbReference type="OrthoDB" id="5462484at2"/>
<evidence type="ECO:0000256" key="4">
    <source>
        <dbReference type="ARBA" id="ARBA00023136"/>
    </source>
</evidence>